<gene>
    <name evidence="4" type="ORF">Vbra_12862</name>
</gene>
<feature type="zinc finger region" description="C3H1-type" evidence="1">
    <location>
        <begin position="340"/>
        <end position="364"/>
    </location>
</feature>
<evidence type="ECO:0000256" key="2">
    <source>
        <dbReference type="SAM" id="MobiDB-lite"/>
    </source>
</evidence>
<feature type="region of interest" description="Disordered" evidence="2">
    <location>
        <begin position="237"/>
        <end position="316"/>
    </location>
</feature>
<keyword evidence="1" id="KW-0863">Zinc-finger</keyword>
<feature type="region of interest" description="Disordered" evidence="2">
    <location>
        <begin position="443"/>
        <end position="520"/>
    </location>
</feature>
<dbReference type="AlphaFoldDB" id="A0A0G4EQT4"/>
<feature type="domain" description="C3H1-type" evidence="3">
    <location>
        <begin position="340"/>
        <end position="364"/>
    </location>
</feature>
<feature type="region of interest" description="Disordered" evidence="2">
    <location>
        <begin position="176"/>
        <end position="210"/>
    </location>
</feature>
<accession>A0A0G4EQT4</accession>
<dbReference type="VEuPathDB" id="CryptoDB:Vbra_12862"/>
<evidence type="ECO:0000313" key="4">
    <source>
        <dbReference type="EMBL" id="CEM00593.1"/>
    </source>
</evidence>
<dbReference type="OrthoDB" id="435819at2759"/>
<feature type="compositionally biased region" description="Low complexity" evidence="2">
    <location>
        <begin position="105"/>
        <end position="115"/>
    </location>
</feature>
<feature type="compositionally biased region" description="Gly residues" evidence="2">
    <location>
        <begin position="453"/>
        <end position="462"/>
    </location>
</feature>
<sequence length="570" mass="60580">MSHWRPRRDGYGGGGQYGFSGGYSRPPFPFKRYGGRGGSYRRQWRNGEMHFPFSQVKAAAAPSAAPRGFVSDESSSFASLDALMERNLSMCRATFIHVDGQAASHRSASAPPSVSMRKGGGGGGATDELWSPCRATSCQAGQAGVVGGVNGAVVGCCVGLEREKSAEMVTALETATRRPYSKGPDLQLSVPSLDVSEQEPADEFSSRQATRELDCSRFAGPGAPVPYATLHTLGTRELEGMGGSPETPWPQEVVGDEGPASSDPSLPPHSQSGEADMAGREADGVLELPQRAPGGSPRGQMERSYMRNGVPGSKVGGELLQRPCQSIDVVMLHEEGRCRPCNFFFNPHTTCRYEFSCRFCHDESHFHDPAIMGPYARPCLPPPPHSPPHPMANGRPSLLGAAPPCPWQGDLPLHAVSPGGVDGVSMPFVPSYTPYHHHKDGFSRPPCFRSRGGRGGPRGGGYAARYRPVDDGGSGPYRQPLHPSPPASRTSSEVHPMQEWSPGPINGHAQEPYSSRGVYHHESGSMVGQFHPAAMDGPMGQGGGMEQAAAGYHQVPLIIPPPIPPPSAGP</sequence>
<dbReference type="Proteomes" id="UP000041254">
    <property type="component" value="Unassembled WGS sequence"/>
</dbReference>
<dbReference type="PROSITE" id="PS50103">
    <property type="entry name" value="ZF_C3H1"/>
    <property type="match status" value="1"/>
</dbReference>
<keyword evidence="1" id="KW-0479">Metal-binding</keyword>
<dbReference type="EMBL" id="CDMY01000295">
    <property type="protein sequence ID" value="CEM00593.1"/>
    <property type="molecule type" value="Genomic_DNA"/>
</dbReference>
<evidence type="ECO:0000259" key="3">
    <source>
        <dbReference type="PROSITE" id="PS50103"/>
    </source>
</evidence>
<proteinExistence type="predicted"/>
<organism evidence="4 5">
    <name type="scientific">Vitrella brassicaformis (strain CCMP3155)</name>
    <dbReference type="NCBI Taxonomy" id="1169540"/>
    <lineage>
        <taxon>Eukaryota</taxon>
        <taxon>Sar</taxon>
        <taxon>Alveolata</taxon>
        <taxon>Colpodellida</taxon>
        <taxon>Vitrellaceae</taxon>
        <taxon>Vitrella</taxon>
    </lineage>
</organism>
<keyword evidence="5" id="KW-1185">Reference proteome</keyword>
<dbReference type="InParanoid" id="A0A0G4EQT4"/>
<feature type="region of interest" description="Disordered" evidence="2">
    <location>
        <begin position="105"/>
        <end position="125"/>
    </location>
</feature>
<evidence type="ECO:0000256" key="1">
    <source>
        <dbReference type="PROSITE-ProRule" id="PRU00723"/>
    </source>
</evidence>
<evidence type="ECO:0000313" key="5">
    <source>
        <dbReference type="Proteomes" id="UP000041254"/>
    </source>
</evidence>
<dbReference type="GO" id="GO:0008270">
    <property type="term" value="F:zinc ion binding"/>
    <property type="evidence" value="ECO:0007669"/>
    <property type="project" value="UniProtKB-KW"/>
</dbReference>
<feature type="compositionally biased region" description="Polar residues" evidence="2">
    <location>
        <begin position="262"/>
        <end position="273"/>
    </location>
</feature>
<name>A0A0G4EQT4_VITBC</name>
<keyword evidence="1" id="KW-0862">Zinc</keyword>
<protein>
    <recommendedName>
        <fullName evidence="3">C3H1-type domain-containing protein</fullName>
    </recommendedName>
</protein>
<dbReference type="InterPro" id="IPR000571">
    <property type="entry name" value="Znf_CCCH"/>
</dbReference>
<reference evidence="4 5" key="1">
    <citation type="submission" date="2014-11" db="EMBL/GenBank/DDBJ databases">
        <authorList>
            <person name="Zhu J."/>
            <person name="Qi W."/>
            <person name="Song R."/>
        </authorList>
    </citation>
    <scope>NUCLEOTIDE SEQUENCE [LARGE SCALE GENOMIC DNA]</scope>
</reference>